<protein>
    <submittedName>
        <fullName evidence="3">Uncharacterized protein</fullName>
    </submittedName>
</protein>
<keyword evidence="2" id="KW-0732">Signal</keyword>
<evidence type="ECO:0000256" key="2">
    <source>
        <dbReference type="SAM" id="SignalP"/>
    </source>
</evidence>
<gene>
    <name evidence="3" type="ORF">SAMN05443245_0274</name>
</gene>
<accession>A0A1H0YTK8</accession>
<feature type="region of interest" description="Disordered" evidence="1">
    <location>
        <begin position="45"/>
        <end position="69"/>
    </location>
</feature>
<reference evidence="4" key="1">
    <citation type="submission" date="2016-10" db="EMBL/GenBank/DDBJ databases">
        <authorList>
            <person name="Varghese N."/>
        </authorList>
    </citation>
    <scope>NUCLEOTIDE SEQUENCE [LARGE SCALE GENOMIC DNA]</scope>
    <source>
        <strain evidence="4">GAS106B</strain>
    </source>
</reference>
<organism evidence="3 4">
    <name type="scientific">Paraburkholderia fungorum</name>
    <dbReference type="NCBI Taxonomy" id="134537"/>
    <lineage>
        <taxon>Bacteria</taxon>
        <taxon>Pseudomonadati</taxon>
        <taxon>Pseudomonadota</taxon>
        <taxon>Betaproteobacteria</taxon>
        <taxon>Burkholderiales</taxon>
        <taxon>Burkholderiaceae</taxon>
        <taxon>Paraburkholderia</taxon>
    </lineage>
</organism>
<sequence>MRKLMSLMLLAVTASAFVPTAAEARTVCQRVWMHGRLVTRCHHVPPHHHHHYRRPPPPPHHHGPGPYHR</sequence>
<dbReference type="AlphaFoldDB" id="A0A1H0YTK8"/>
<name>A0A1H0YTK8_9BURK</name>
<evidence type="ECO:0000313" key="3">
    <source>
        <dbReference type="EMBL" id="SDQ18499.1"/>
    </source>
</evidence>
<proteinExistence type="predicted"/>
<feature type="signal peptide" evidence="2">
    <location>
        <begin position="1"/>
        <end position="24"/>
    </location>
</feature>
<keyword evidence="4" id="KW-1185">Reference proteome</keyword>
<evidence type="ECO:0000313" key="4">
    <source>
        <dbReference type="Proteomes" id="UP000183487"/>
    </source>
</evidence>
<feature type="chain" id="PRO_5010299844" evidence="2">
    <location>
        <begin position="25"/>
        <end position="69"/>
    </location>
</feature>
<dbReference type="EMBL" id="FNKP01000001">
    <property type="protein sequence ID" value="SDQ18499.1"/>
    <property type="molecule type" value="Genomic_DNA"/>
</dbReference>
<dbReference type="Proteomes" id="UP000183487">
    <property type="component" value="Unassembled WGS sequence"/>
</dbReference>
<evidence type="ECO:0000256" key="1">
    <source>
        <dbReference type="SAM" id="MobiDB-lite"/>
    </source>
</evidence>